<dbReference type="AlphaFoldDB" id="H1VWU0"/>
<feature type="compositionally biased region" description="Basic and acidic residues" evidence="1">
    <location>
        <begin position="55"/>
        <end position="69"/>
    </location>
</feature>
<accession>H1VWU0</accession>
<gene>
    <name evidence="2" type="ORF">CH063_14017</name>
</gene>
<dbReference type="EMBL" id="CACQ02007102">
    <property type="protein sequence ID" value="CCF44702.1"/>
    <property type="molecule type" value="Genomic_DNA"/>
</dbReference>
<feature type="region of interest" description="Disordered" evidence="1">
    <location>
        <begin position="42"/>
        <end position="69"/>
    </location>
</feature>
<protein>
    <submittedName>
        <fullName evidence="2">Uncharacterized protein</fullName>
    </submittedName>
</protein>
<dbReference type="HOGENOM" id="CLU_2775808_0_0_1"/>
<proteinExistence type="predicted"/>
<evidence type="ECO:0000256" key="1">
    <source>
        <dbReference type="SAM" id="MobiDB-lite"/>
    </source>
</evidence>
<name>H1VWU0_COLHI</name>
<sequence>MITTSTANPATTLDTPYTYACRLLSTTTAEPVLDALQHLAPDHAPDSRVPQVPTRAEHRSTSDVDCERA</sequence>
<evidence type="ECO:0000313" key="2">
    <source>
        <dbReference type="EMBL" id="CCF44702.1"/>
    </source>
</evidence>
<organism evidence="2 3">
    <name type="scientific">Colletotrichum higginsianum (strain IMI 349063)</name>
    <name type="common">Crucifer anthracnose fungus</name>
    <dbReference type="NCBI Taxonomy" id="759273"/>
    <lineage>
        <taxon>Eukaryota</taxon>
        <taxon>Fungi</taxon>
        <taxon>Dikarya</taxon>
        <taxon>Ascomycota</taxon>
        <taxon>Pezizomycotina</taxon>
        <taxon>Sordariomycetes</taxon>
        <taxon>Hypocreomycetidae</taxon>
        <taxon>Glomerellales</taxon>
        <taxon>Glomerellaceae</taxon>
        <taxon>Colletotrichum</taxon>
        <taxon>Colletotrichum destructivum species complex</taxon>
    </lineage>
</organism>
<reference evidence="3" key="1">
    <citation type="journal article" date="2012" name="Nat. Genet.">
        <title>Lifestyle transitions in plant pathogenic Colletotrichum fungi deciphered by genome and transcriptome analyses.</title>
        <authorList>
            <person name="O'Connell R.J."/>
            <person name="Thon M.R."/>
            <person name="Hacquard S."/>
            <person name="Amyotte S.G."/>
            <person name="Kleemann J."/>
            <person name="Torres M.F."/>
            <person name="Damm U."/>
            <person name="Buiate E.A."/>
            <person name="Epstein L."/>
            <person name="Alkan N."/>
            <person name="Altmueller J."/>
            <person name="Alvarado-Balderrama L."/>
            <person name="Bauser C.A."/>
            <person name="Becker C."/>
            <person name="Birren B.W."/>
            <person name="Chen Z."/>
            <person name="Choi J."/>
            <person name="Crouch J.A."/>
            <person name="Duvick J.P."/>
            <person name="Farman M.A."/>
            <person name="Gan P."/>
            <person name="Heiman D."/>
            <person name="Henrissat B."/>
            <person name="Howard R.J."/>
            <person name="Kabbage M."/>
            <person name="Koch C."/>
            <person name="Kracher B."/>
            <person name="Kubo Y."/>
            <person name="Law A.D."/>
            <person name="Lebrun M.-H."/>
            <person name="Lee Y.-H."/>
            <person name="Miyara I."/>
            <person name="Moore N."/>
            <person name="Neumann U."/>
            <person name="Nordstroem K."/>
            <person name="Panaccione D.G."/>
            <person name="Panstruga R."/>
            <person name="Place M."/>
            <person name="Proctor R.H."/>
            <person name="Prusky D."/>
            <person name="Rech G."/>
            <person name="Reinhardt R."/>
            <person name="Rollins J.A."/>
            <person name="Rounsley S."/>
            <person name="Schardl C.L."/>
            <person name="Schwartz D.C."/>
            <person name="Shenoy N."/>
            <person name="Shirasu K."/>
            <person name="Sikhakolli U.R."/>
            <person name="Stueber K."/>
            <person name="Sukno S.A."/>
            <person name="Sweigard J.A."/>
            <person name="Takano Y."/>
            <person name="Takahara H."/>
            <person name="Trail F."/>
            <person name="van der Does H.C."/>
            <person name="Voll L.M."/>
            <person name="Will I."/>
            <person name="Young S."/>
            <person name="Zeng Q."/>
            <person name="Zhang J."/>
            <person name="Zhou S."/>
            <person name="Dickman M.B."/>
            <person name="Schulze-Lefert P."/>
            <person name="Ver Loren van Themaat E."/>
            <person name="Ma L.-J."/>
            <person name="Vaillancourt L.J."/>
        </authorList>
    </citation>
    <scope>NUCLEOTIDE SEQUENCE [LARGE SCALE GENOMIC DNA]</scope>
    <source>
        <strain evidence="3">IMI 349063</strain>
    </source>
</reference>
<evidence type="ECO:0000313" key="3">
    <source>
        <dbReference type="Proteomes" id="UP000007174"/>
    </source>
</evidence>
<dbReference type="Proteomes" id="UP000007174">
    <property type="component" value="Unassembled WGS sequence"/>
</dbReference>